<accession>X1KA90</accession>
<dbReference type="AlphaFoldDB" id="X1KA90"/>
<evidence type="ECO:0000313" key="1">
    <source>
        <dbReference type="EMBL" id="GAI03513.1"/>
    </source>
</evidence>
<feature type="non-terminal residue" evidence="1">
    <location>
        <position position="171"/>
    </location>
</feature>
<gene>
    <name evidence="1" type="ORF">S06H3_19072</name>
</gene>
<proteinExistence type="predicted"/>
<comment type="caution">
    <text evidence="1">The sequence shown here is derived from an EMBL/GenBank/DDBJ whole genome shotgun (WGS) entry which is preliminary data.</text>
</comment>
<name>X1KA90_9ZZZZ</name>
<sequence>MGICPYIIELPWSKPSQVSGKTIVPTLIEVDDSHWEEAVLTIEDGHHFFAAPATSRIETWWELEDLPEETTVEDIISAVFKGEHIYYDAYLDEQVTEEFSIDFLVFGRPFPDQSIIGGKIIIPVVSPDATGVNTYSGAIYITYWGKIWVVGSHEETTYVIVIVRATDPASI</sequence>
<protein>
    <submittedName>
        <fullName evidence="1">Uncharacterized protein</fullName>
    </submittedName>
</protein>
<reference evidence="1" key="1">
    <citation type="journal article" date="2014" name="Front. Microbiol.">
        <title>High frequency of phylogenetically diverse reductive dehalogenase-homologous genes in deep subseafloor sedimentary metagenomes.</title>
        <authorList>
            <person name="Kawai M."/>
            <person name="Futagami T."/>
            <person name="Toyoda A."/>
            <person name="Takaki Y."/>
            <person name="Nishi S."/>
            <person name="Hori S."/>
            <person name="Arai W."/>
            <person name="Tsubouchi T."/>
            <person name="Morono Y."/>
            <person name="Uchiyama I."/>
            <person name="Ito T."/>
            <person name="Fujiyama A."/>
            <person name="Inagaki F."/>
            <person name="Takami H."/>
        </authorList>
    </citation>
    <scope>NUCLEOTIDE SEQUENCE</scope>
    <source>
        <strain evidence="1">Expedition CK06-06</strain>
    </source>
</reference>
<organism evidence="1">
    <name type="scientific">marine sediment metagenome</name>
    <dbReference type="NCBI Taxonomy" id="412755"/>
    <lineage>
        <taxon>unclassified sequences</taxon>
        <taxon>metagenomes</taxon>
        <taxon>ecological metagenomes</taxon>
    </lineage>
</organism>
<dbReference type="EMBL" id="BARV01009722">
    <property type="protein sequence ID" value="GAI03513.1"/>
    <property type="molecule type" value="Genomic_DNA"/>
</dbReference>